<keyword evidence="2" id="KW-1185">Reference proteome</keyword>
<name>A0A8J9Y9J3_9NEOP</name>
<proteinExistence type="predicted"/>
<dbReference type="AlphaFoldDB" id="A0A8J9Y9J3"/>
<evidence type="ECO:0000313" key="1">
    <source>
        <dbReference type="EMBL" id="CAH0722459.1"/>
    </source>
</evidence>
<gene>
    <name evidence="1" type="ORF">BINO364_LOCUS8415</name>
</gene>
<protein>
    <submittedName>
        <fullName evidence="1">Uncharacterized protein</fullName>
    </submittedName>
</protein>
<organism evidence="1 2">
    <name type="scientific">Brenthis ino</name>
    <name type="common">lesser marbled fritillary</name>
    <dbReference type="NCBI Taxonomy" id="405034"/>
    <lineage>
        <taxon>Eukaryota</taxon>
        <taxon>Metazoa</taxon>
        <taxon>Ecdysozoa</taxon>
        <taxon>Arthropoda</taxon>
        <taxon>Hexapoda</taxon>
        <taxon>Insecta</taxon>
        <taxon>Pterygota</taxon>
        <taxon>Neoptera</taxon>
        <taxon>Endopterygota</taxon>
        <taxon>Lepidoptera</taxon>
        <taxon>Glossata</taxon>
        <taxon>Ditrysia</taxon>
        <taxon>Papilionoidea</taxon>
        <taxon>Nymphalidae</taxon>
        <taxon>Heliconiinae</taxon>
        <taxon>Argynnini</taxon>
        <taxon>Brenthis</taxon>
    </lineage>
</organism>
<evidence type="ECO:0000313" key="2">
    <source>
        <dbReference type="Proteomes" id="UP000838878"/>
    </source>
</evidence>
<sequence>MKPYRYKPLFPRYDILPSGHIYQPATHIATSGERHPNIGLERDCETKFMVLVRVYGFLFSKKLIKFLRNLLLTVMPACPRSWRDYD</sequence>
<reference evidence="1" key="1">
    <citation type="submission" date="2021-12" db="EMBL/GenBank/DDBJ databases">
        <authorList>
            <person name="Martin H S."/>
        </authorList>
    </citation>
    <scope>NUCLEOTIDE SEQUENCE</scope>
</reference>
<feature type="non-terminal residue" evidence="1">
    <location>
        <position position="86"/>
    </location>
</feature>
<dbReference type="EMBL" id="OV170223">
    <property type="protein sequence ID" value="CAH0722459.1"/>
    <property type="molecule type" value="Genomic_DNA"/>
</dbReference>
<accession>A0A8J9Y9J3</accession>
<dbReference type="Proteomes" id="UP000838878">
    <property type="component" value="Chromosome 3"/>
</dbReference>